<proteinExistence type="predicted"/>
<evidence type="ECO:0000256" key="10">
    <source>
        <dbReference type="ARBA" id="ARBA00022840"/>
    </source>
</evidence>
<evidence type="ECO:0000256" key="15">
    <source>
        <dbReference type="ARBA" id="ARBA00047364"/>
    </source>
</evidence>
<dbReference type="FunFam" id="2.40.50.140:FF:000042">
    <property type="entry name" value="Methionine--tRNA ligase"/>
    <property type="match status" value="1"/>
</dbReference>
<dbReference type="InterPro" id="IPR004495">
    <property type="entry name" value="Met-tRNA-synth_bsu_C"/>
</dbReference>
<gene>
    <name evidence="17" type="ordered locus">Kcr_0033</name>
</gene>
<dbReference type="GO" id="GO:0005524">
    <property type="term" value="F:ATP binding"/>
    <property type="evidence" value="ECO:0007669"/>
    <property type="project" value="UniProtKB-KW"/>
</dbReference>
<sequence>MSYVPFSDFKKLDIRIGEIIEADRIEGSRKLVRLVVDLGSERRQLVAGIAEFYEPKDLIGRQIVVVTNLERRKFMGVESQGMLLAAVVNGRPVLIEPEEKVPPGTPVS</sequence>
<comment type="catalytic activity">
    <reaction evidence="15">
        <text>tRNA(Met) + L-methionine + ATP = L-methionyl-tRNA(Met) + AMP + diphosphate</text>
        <dbReference type="Rhea" id="RHEA:13481"/>
        <dbReference type="Rhea" id="RHEA-COMP:9667"/>
        <dbReference type="Rhea" id="RHEA-COMP:9698"/>
        <dbReference type="ChEBI" id="CHEBI:30616"/>
        <dbReference type="ChEBI" id="CHEBI:33019"/>
        <dbReference type="ChEBI" id="CHEBI:57844"/>
        <dbReference type="ChEBI" id="CHEBI:78442"/>
        <dbReference type="ChEBI" id="CHEBI:78530"/>
        <dbReference type="ChEBI" id="CHEBI:456215"/>
        <dbReference type="EC" id="6.1.1.10"/>
    </reaction>
</comment>
<keyword evidence="9" id="KW-0547">Nucleotide-binding</keyword>
<organism evidence="17 18">
    <name type="scientific">Korarchaeum cryptofilum (strain OPF8)</name>
    <dbReference type="NCBI Taxonomy" id="374847"/>
    <lineage>
        <taxon>Archaea</taxon>
        <taxon>Thermoproteota</taxon>
        <taxon>Candidatus Korarchaeia</taxon>
        <taxon>Candidatus Korarchaeales</taxon>
        <taxon>Candidatus Korarchaeaceae</taxon>
        <taxon>Candidatus Korarchaeum</taxon>
    </lineage>
</organism>
<keyword evidence="18" id="KW-1185">Reference proteome</keyword>
<keyword evidence="11" id="KW-0694">RNA-binding</keyword>
<dbReference type="FunCoup" id="B1L7G6">
    <property type="interactions" value="1"/>
</dbReference>
<evidence type="ECO:0000256" key="5">
    <source>
        <dbReference type="ARBA" id="ARBA00018753"/>
    </source>
</evidence>
<evidence type="ECO:0000256" key="3">
    <source>
        <dbReference type="ARBA" id="ARBA00011738"/>
    </source>
</evidence>
<evidence type="ECO:0000256" key="13">
    <source>
        <dbReference type="ARBA" id="ARBA00023146"/>
    </source>
</evidence>
<evidence type="ECO:0000256" key="14">
    <source>
        <dbReference type="ARBA" id="ARBA00030904"/>
    </source>
</evidence>
<dbReference type="PANTHER" id="PTHR11586">
    <property type="entry name" value="TRNA-AMINOACYLATION COFACTOR ARC1 FAMILY MEMBER"/>
    <property type="match status" value="1"/>
</dbReference>
<dbReference type="GO" id="GO:0006431">
    <property type="term" value="P:methionyl-tRNA aminoacylation"/>
    <property type="evidence" value="ECO:0007669"/>
    <property type="project" value="InterPro"/>
</dbReference>
<dbReference type="InterPro" id="IPR002547">
    <property type="entry name" value="tRNA-bd_dom"/>
</dbReference>
<dbReference type="GO" id="GO:0004825">
    <property type="term" value="F:methionine-tRNA ligase activity"/>
    <property type="evidence" value="ECO:0007669"/>
    <property type="project" value="UniProtKB-EC"/>
</dbReference>
<dbReference type="RefSeq" id="WP_012308690.1">
    <property type="nucleotide sequence ID" value="NC_010482.1"/>
</dbReference>
<evidence type="ECO:0000259" key="16">
    <source>
        <dbReference type="PROSITE" id="PS50886"/>
    </source>
</evidence>
<comment type="function">
    <text evidence="1">Is required not only for elongation of protein synthesis but also for the initiation of all mRNA translation through initiator tRNA(fMet) aminoacylation.</text>
</comment>
<protein>
    <recommendedName>
        <fullName evidence="5">Methionine--tRNA ligase</fullName>
        <ecNumber evidence="4">6.1.1.10</ecNumber>
    </recommendedName>
    <alternativeName>
        <fullName evidence="14">Methionyl-tRNA synthetase</fullName>
    </alternativeName>
</protein>
<accession>B1L7G6</accession>
<dbReference type="GO" id="GO:0000049">
    <property type="term" value="F:tRNA binding"/>
    <property type="evidence" value="ECO:0007669"/>
    <property type="project" value="UniProtKB-KW"/>
</dbReference>
<dbReference type="GO" id="GO:0005737">
    <property type="term" value="C:cytoplasm"/>
    <property type="evidence" value="ECO:0007669"/>
    <property type="project" value="UniProtKB-SubCell"/>
</dbReference>
<dbReference type="HOGENOM" id="CLU_065946_3_3_2"/>
<keyword evidence="6" id="KW-0963">Cytoplasm</keyword>
<keyword evidence="8" id="KW-0436">Ligase</keyword>
<dbReference type="PANTHER" id="PTHR11586:SF37">
    <property type="entry name" value="TRNA-BINDING DOMAIN-CONTAINING PROTEIN"/>
    <property type="match status" value="1"/>
</dbReference>
<evidence type="ECO:0000256" key="8">
    <source>
        <dbReference type="ARBA" id="ARBA00022598"/>
    </source>
</evidence>
<dbReference type="SUPFAM" id="SSF50249">
    <property type="entry name" value="Nucleic acid-binding proteins"/>
    <property type="match status" value="1"/>
</dbReference>
<evidence type="ECO:0000313" key="17">
    <source>
        <dbReference type="EMBL" id="ACB06793.1"/>
    </source>
</evidence>
<dbReference type="EMBL" id="CP000968">
    <property type="protein sequence ID" value="ACB06793.1"/>
    <property type="molecule type" value="Genomic_DNA"/>
</dbReference>
<dbReference type="EC" id="6.1.1.10" evidence="4"/>
<dbReference type="GeneID" id="6093322"/>
<dbReference type="InterPro" id="IPR012340">
    <property type="entry name" value="NA-bd_OB-fold"/>
</dbReference>
<dbReference type="PhylomeDB" id="B1L7G6"/>
<dbReference type="Gene3D" id="2.40.50.140">
    <property type="entry name" value="Nucleic acid-binding proteins"/>
    <property type="match status" value="1"/>
</dbReference>
<dbReference type="STRING" id="374847.Kcr_0033"/>
<evidence type="ECO:0000256" key="9">
    <source>
        <dbReference type="ARBA" id="ARBA00022741"/>
    </source>
</evidence>
<dbReference type="PROSITE" id="PS50886">
    <property type="entry name" value="TRBD"/>
    <property type="match status" value="1"/>
</dbReference>
<dbReference type="CDD" id="cd02800">
    <property type="entry name" value="tRNA_bind_EcMetRS_like"/>
    <property type="match status" value="1"/>
</dbReference>
<evidence type="ECO:0000256" key="6">
    <source>
        <dbReference type="ARBA" id="ARBA00022490"/>
    </source>
</evidence>
<evidence type="ECO:0000256" key="1">
    <source>
        <dbReference type="ARBA" id="ARBA00003314"/>
    </source>
</evidence>
<dbReference type="NCBIfam" id="TIGR00399">
    <property type="entry name" value="metG_C_term"/>
    <property type="match status" value="1"/>
</dbReference>
<dbReference type="Pfam" id="PF01588">
    <property type="entry name" value="tRNA_bind"/>
    <property type="match status" value="1"/>
</dbReference>
<dbReference type="Proteomes" id="UP000001686">
    <property type="component" value="Chromosome"/>
</dbReference>
<evidence type="ECO:0000256" key="2">
    <source>
        <dbReference type="ARBA" id="ARBA00004496"/>
    </source>
</evidence>
<dbReference type="AlphaFoldDB" id="B1L7G6"/>
<dbReference type="eggNOG" id="arCOG00810">
    <property type="taxonomic scope" value="Archaea"/>
</dbReference>
<evidence type="ECO:0000256" key="12">
    <source>
        <dbReference type="ARBA" id="ARBA00022917"/>
    </source>
</evidence>
<keyword evidence="7" id="KW-0820">tRNA-binding</keyword>
<dbReference type="InParanoid" id="B1L7G6"/>
<dbReference type="InterPro" id="IPR051270">
    <property type="entry name" value="Tyrosine-tRNA_ligase_regulator"/>
</dbReference>
<evidence type="ECO:0000256" key="7">
    <source>
        <dbReference type="ARBA" id="ARBA00022555"/>
    </source>
</evidence>
<keyword evidence="12" id="KW-0648">Protein biosynthesis</keyword>
<dbReference type="KEGG" id="kcr:Kcr_0033"/>
<dbReference type="EnsemblBacteria" id="ACB06793">
    <property type="protein sequence ID" value="ACB06793"/>
    <property type="gene ID" value="Kcr_0033"/>
</dbReference>
<evidence type="ECO:0000256" key="11">
    <source>
        <dbReference type="ARBA" id="ARBA00022884"/>
    </source>
</evidence>
<keyword evidence="13" id="KW-0030">Aminoacyl-tRNA synthetase</keyword>
<comment type="subunit">
    <text evidence="3">Homodimer.</text>
</comment>
<name>B1L7G6_KORCO</name>
<dbReference type="OrthoDB" id="30609at2157"/>
<comment type="subcellular location">
    <subcellularLocation>
        <location evidence="2">Cytoplasm</location>
    </subcellularLocation>
</comment>
<feature type="domain" description="TRNA-binding" evidence="16">
    <location>
        <begin position="8"/>
        <end position="108"/>
    </location>
</feature>
<keyword evidence="10" id="KW-0067">ATP-binding</keyword>
<evidence type="ECO:0000313" key="18">
    <source>
        <dbReference type="Proteomes" id="UP000001686"/>
    </source>
</evidence>
<evidence type="ECO:0000256" key="4">
    <source>
        <dbReference type="ARBA" id="ARBA00012838"/>
    </source>
</evidence>
<reference evidence="17 18" key="1">
    <citation type="journal article" date="2008" name="Proc. Natl. Acad. Sci. U.S.A.">
        <title>A korarchaeal genome reveals new insights into the evolution of the Archaea.</title>
        <authorList>
            <person name="Elkins J.G."/>
            <person name="Podar M."/>
            <person name="Graham D.E."/>
            <person name="Makarova K.S."/>
            <person name="Wolf Y."/>
            <person name="Randau L."/>
            <person name="Hedlund B.P."/>
            <person name="Brochier-Armanet C."/>
            <person name="Kunin V."/>
            <person name="Anderson I."/>
            <person name="Lapidus A."/>
            <person name="Goltsman E."/>
            <person name="Barry K."/>
            <person name="Koonin E.V."/>
            <person name="Hugenholtz P."/>
            <person name="Kyrpides N."/>
            <person name="Wanner G."/>
            <person name="Richardson P."/>
            <person name="Keller M."/>
            <person name="Stetter K.O."/>
        </authorList>
    </citation>
    <scope>NUCLEOTIDE SEQUENCE [LARGE SCALE GENOMIC DNA]</scope>
    <source>
        <strain evidence="18">OPF8</strain>
    </source>
</reference>